<protein>
    <recommendedName>
        <fullName evidence="3">Type VI secretion system-associated protein TagO</fullName>
    </recommendedName>
</protein>
<dbReference type="Proteomes" id="UP001596303">
    <property type="component" value="Unassembled WGS sequence"/>
</dbReference>
<accession>A0ABW1SDJ8</accession>
<evidence type="ECO:0000313" key="2">
    <source>
        <dbReference type="Proteomes" id="UP001596303"/>
    </source>
</evidence>
<comment type="caution">
    <text evidence="1">The sequence shown here is derived from an EMBL/GenBank/DDBJ whole genome shotgun (WGS) entry which is preliminary data.</text>
</comment>
<name>A0ABW1SDJ8_9PROT</name>
<gene>
    <name evidence="1" type="ORF">ACFQDM_14425</name>
</gene>
<evidence type="ECO:0000313" key="1">
    <source>
        <dbReference type="EMBL" id="MFC6199279.1"/>
    </source>
</evidence>
<organism evidence="1 2">
    <name type="scientific">Ponticaulis profundi</name>
    <dbReference type="NCBI Taxonomy" id="2665222"/>
    <lineage>
        <taxon>Bacteria</taxon>
        <taxon>Pseudomonadati</taxon>
        <taxon>Pseudomonadota</taxon>
        <taxon>Alphaproteobacteria</taxon>
        <taxon>Hyphomonadales</taxon>
        <taxon>Hyphomonadaceae</taxon>
        <taxon>Ponticaulis</taxon>
    </lineage>
</organism>
<sequence>MSALALTSLAAVSMQDMCAERRRLEAEATNLVSVQVDCAQDLGGIAEHRFPMSPGEELRQLSCTDEATEVIDTKDWSLDERTGRLREQDWQAFAVSKSAPEGVQKFANEDGVHLMTIGKTFRGRYGRLVEPAFVVRCSSERRTSVVWMLDEVLPDRDISVQVQLDSGPFRMVQMSVSSDQKSIGLWDQRDAISFLHDIEHAQYMKISIPQADGESLETDFSLERLSYLLPGVGTACRWHS</sequence>
<proteinExistence type="predicted"/>
<evidence type="ECO:0008006" key="3">
    <source>
        <dbReference type="Google" id="ProtNLM"/>
    </source>
</evidence>
<keyword evidence="2" id="KW-1185">Reference proteome</keyword>
<dbReference type="RefSeq" id="WP_377380196.1">
    <property type="nucleotide sequence ID" value="NZ_JBHSSW010000028.1"/>
</dbReference>
<reference evidence="2" key="1">
    <citation type="journal article" date="2019" name="Int. J. Syst. Evol. Microbiol.">
        <title>The Global Catalogue of Microorganisms (GCM) 10K type strain sequencing project: providing services to taxonomists for standard genome sequencing and annotation.</title>
        <authorList>
            <consortium name="The Broad Institute Genomics Platform"/>
            <consortium name="The Broad Institute Genome Sequencing Center for Infectious Disease"/>
            <person name="Wu L."/>
            <person name="Ma J."/>
        </authorList>
    </citation>
    <scope>NUCLEOTIDE SEQUENCE [LARGE SCALE GENOMIC DNA]</scope>
    <source>
        <strain evidence="2">CGMCC-1.15741</strain>
    </source>
</reference>
<dbReference type="EMBL" id="JBHSSW010000028">
    <property type="protein sequence ID" value="MFC6199279.1"/>
    <property type="molecule type" value="Genomic_DNA"/>
</dbReference>